<organism evidence="2 3">
    <name type="scientific">Dioscorea cayennensis subsp. rotundata</name>
    <name type="common">White Guinea yam</name>
    <name type="synonym">Dioscorea rotundata</name>
    <dbReference type="NCBI Taxonomy" id="55577"/>
    <lineage>
        <taxon>Eukaryota</taxon>
        <taxon>Viridiplantae</taxon>
        <taxon>Streptophyta</taxon>
        <taxon>Embryophyta</taxon>
        <taxon>Tracheophyta</taxon>
        <taxon>Spermatophyta</taxon>
        <taxon>Magnoliopsida</taxon>
        <taxon>Liliopsida</taxon>
        <taxon>Dioscoreales</taxon>
        <taxon>Dioscoreaceae</taxon>
        <taxon>Dioscorea</taxon>
    </lineage>
</organism>
<dbReference type="PANTHER" id="PTHR45180">
    <property type="entry name" value="OS01G0307686 PROTEIN"/>
    <property type="match status" value="1"/>
</dbReference>
<keyword evidence="3" id="KW-0489">Methyltransferase</keyword>
<accession>A0AB40C9I0</accession>
<sequence>MAELFKKQGKEYAETRPSYPPELFSFIASKTPEHHLAWDVGTGNGQAALSLADIFNKVIGTDTSEEQLLLASKHANIYYQHTPPTMSISEVENLVAPPATVDVITVAQALHWFANPAFFSLVKHVLKSNGVFAAWCYTLPSVDANIDQVVKRMYKKSSPFWSPERRFVDEEYRSIEFPFEPVAGEENTGPFEFETVKMMELGEYMTYIRSWSAYQTAKGKGVELLTEEVVDELVKAWGDHGEGVKAVKYPIFLRIGKI</sequence>
<dbReference type="GO" id="GO:0008757">
    <property type="term" value="F:S-adenosylmethionine-dependent methyltransferase activity"/>
    <property type="evidence" value="ECO:0007669"/>
    <property type="project" value="InterPro"/>
</dbReference>
<dbReference type="InterPro" id="IPR029063">
    <property type="entry name" value="SAM-dependent_MTases_sf"/>
</dbReference>
<dbReference type="InterPro" id="IPR013216">
    <property type="entry name" value="Methyltransf_11"/>
</dbReference>
<evidence type="ECO:0000313" key="2">
    <source>
        <dbReference type="Proteomes" id="UP001515500"/>
    </source>
</evidence>
<protein>
    <submittedName>
        <fullName evidence="3">Methyltransferase DDB_G0268948</fullName>
    </submittedName>
</protein>
<dbReference type="AlphaFoldDB" id="A0AB40C9I0"/>
<dbReference type="SUPFAM" id="SSF53335">
    <property type="entry name" value="S-adenosyl-L-methionine-dependent methyltransferases"/>
    <property type="match status" value="1"/>
</dbReference>
<dbReference type="CDD" id="cd02440">
    <property type="entry name" value="AdoMet_MTases"/>
    <property type="match status" value="1"/>
</dbReference>
<dbReference type="PANTHER" id="PTHR45180:SF1">
    <property type="entry name" value="OS01G0307686 PROTEIN"/>
    <property type="match status" value="1"/>
</dbReference>
<gene>
    <name evidence="3" type="primary">LOC120273863</name>
</gene>
<keyword evidence="3" id="KW-0808">Transferase</keyword>
<dbReference type="Gene3D" id="3.40.50.150">
    <property type="entry name" value="Vaccinia Virus protein VP39"/>
    <property type="match status" value="1"/>
</dbReference>
<dbReference type="Proteomes" id="UP001515500">
    <property type="component" value="Chromosome 12"/>
</dbReference>
<proteinExistence type="predicted"/>
<evidence type="ECO:0000259" key="1">
    <source>
        <dbReference type="Pfam" id="PF08241"/>
    </source>
</evidence>
<dbReference type="GO" id="GO:0032259">
    <property type="term" value="P:methylation"/>
    <property type="evidence" value="ECO:0007669"/>
    <property type="project" value="UniProtKB-KW"/>
</dbReference>
<name>A0AB40C9I0_DIOCR</name>
<keyword evidence="2" id="KW-1185">Reference proteome</keyword>
<feature type="domain" description="Methyltransferase type 11" evidence="1">
    <location>
        <begin position="39"/>
        <end position="133"/>
    </location>
</feature>
<dbReference type="Pfam" id="PF08241">
    <property type="entry name" value="Methyltransf_11"/>
    <property type="match status" value="1"/>
</dbReference>
<dbReference type="GeneID" id="120273863"/>
<reference evidence="3" key="1">
    <citation type="submission" date="2025-08" db="UniProtKB">
        <authorList>
            <consortium name="RefSeq"/>
        </authorList>
    </citation>
    <scope>IDENTIFICATION</scope>
</reference>
<dbReference type="RefSeq" id="XP_039136530.1">
    <property type="nucleotide sequence ID" value="XM_039280596.1"/>
</dbReference>
<evidence type="ECO:0000313" key="3">
    <source>
        <dbReference type="RefSeq" id="XP_039136530.1"/>
    </source>
</evidence>